<keyword evidence="4" id="KW-1185">Reference proteome</keyword>
<proteinExistence type="predicted"/>
<feature type="region of interest" description="Disordered" evidence="1">
    <location>
        <begin position="1"/>
        <end position="85"/>
    </location>
</feature>
<dbReference type="SUPFAM" id="SSF57756">
    <property type="entry name" value="Retrovirus zinc finger-like domains"/>
    <property type="match status" value="1"/>
</dbReference>
<dbReference type="PANTHER" id="PTHR33087:SF21">
    <property type="entry name" value="OS03G0782100 PROTEIN"/>
    <property type="match status" value="1"/>
</dbReference>
<evidence type="ECO:0000313" key="4">
    <source>
        <dbReference type="Proteomes" id="UP001497457"/>
    </source>
</evidence>
<feature type="compositionally biased region" description="Low complexity" evidence="1">
    <location>
        <begin position="229"/>
        <end position="240"/>
    </location>
</feature>
<evidence type="ECO:0000259" key="2">
    <source>
        <dbReference type="SMART" id="SM00343"/>
    </source>
</evidence>
<feature type="compositionally biased region" description="Polar residues" evidence="1">
    <location>
        <begin position="563"/>
        <end position="583"/>
    </location>
</feature>
<feature type="region of interest" description="Disordered" evidence="1">
    <location>
        <begin position="522"/>
        <end position="590"/>
    </location>
</feature>
<dbReference type="InterPro" id="IPR036875">
    <property type="entry name" value="Znf_CCHC_sf"/>
</dbReference>
<evidence type="ECO:0000256" key="1">
    <source>
        <dbReference type="SAM" id="MobiDB-lite"/>
    </source>
</evidence>
<sequence>MEEMTNEATPPLSPAGGPPAAIHPTSLLAGDQPAATFGASPRAALSPRGRHSSSGPTFAGSDEEGVDLQKKKKDLRGKAPAQELREVTGRSELRPCASYKEALVGTRTFKPRFDTSRRPEEWNDNSSRLRSARLSVWGRLGPRPRSVHDQLGVRTQLGQQQDTNGFLQILKAKAVGRCFNCLARDHRIASCRDPPRCILCSRSGHKAKYCPGRAPTAVWKRRTATVADAAPAAAAPPTGASRGSTPVVPLSSPMDHIPGEAWRRPERVSACAARTNKVREAERDLQMHALIAVQLDARVQLSCDGVLREALQQLRIPAHALQVSRISASTFLLRFQSPELRNFTRARGAIDVGRTSLHLMPWGRQFGAAAALGTLFYRARICFEGVPGHAHQVESILHLLPKQSLVEGIDHVRVREDEKGCFIVWIWCKDLDALGVLGNLQIEEPMVVPEDSDPMGVNTHSSLRSEAVSVLRYDVLIHLDVVEDYNPPASNSSPGSFGSDASGLPFNDSTVQWPMRHRFDWHLGQPDAMPEPPRASVHTRLGARRDRSPPRDGGSGAFRRDPTPNQFDMSRSTFGGPRSSGQGYNAGRGYQGQHRCQAYDNAKEQVDSLFVNTDTSIVLNKVDPMMEEAVLLPDSVHSPPLLSQRSVEPTAADTVVPMPVTQDEDTRKQAPEVDLVVGEQEVEVPEKDTSPHETPVRKEEGLSRFKDVLTASLDSRETYCCNLFDLNQDCEPPEEGQIQVEVVEDVSQEGDVTQERDDQIVRASLYPTDDRLNKRDHGSHRPSTRGVARLVVPLKKSLLCNPVHRSKTPHTKKAATTCGTVQGKENSFAGGSLDEKAAAFLMKASGIIGANEQPSESAHLLFGNQFTMPMQEDTLGDMRVAFGLPENAGTDIFSALLSDATEE</sequence>
<dbReference type="AlphaFoldDB" id="A0ABC8Z0G6"/>
<protein>
    <recommendedName>
        <fullName evidence="2">CCHC-type domain-containing protein</fullName>
    </recommendedName>
</protein>
<feature type="domain" description="CCHC-type" evidence="2">
    <location>
        <begin position="196"/>
        <end position="212"/>
    </location>
</feature>
<dbReference type="InterPro" id="IPR001878">
    <property type="entry name" value="Znf_CCHC"/>
</dbReference>
<dbReference type="Gene3D" id="4.10.60.10">
    <property type="entry name" value="Zinc finger, CCHC-type"/>
    <property type="match status" value="1"/>
</dbReference>
<evidence type="ECO:0000313" key="3">
    <source>
        <dbReference type="EMBL" id="CAL4951887.1"/>
    </source>
</evidence>
<dbReference type="EMBL" id="OZ075127">
    <property type="protein sequence ID" value="CAL4951887.1"/>
    <property type="molecule type" value="Genomic_DNA"/>
</dbReference>
<accession>A0ABC8Z0G6</accession>
<dbReference type="PANTHER" id="PTHR33087">
    <property type="entry name" value="OS07G0539200 PROTEIN"/>
    <property type="match status" value="1"/>
</dbReference>
<reference evidence="3" key="1">
    <citation type="submission" date="2024-10" db="EMBL/GenBank/DDBJ databases">
        <authorList>
            <person name="Ryan C."/>
        </authorList>
    </citation>
    <scope>NUCLEOTIDE SEQUENCE [LARGE SCALE GENOMIC DNA]</scope>
</reference>
<feature type="domain" description="CCHC-type" evidence="2">
    <location>
        <begin position="177"/>
        <end position="193"/>
    </location>
</feature>
<organism evidence="3 4">
    <name type="scientific">Urochloa decumbens</name>
    <dbReference type="NCBI Taxonomy" id="240449"/>
    <lineage>
        <taxon>Eukaryota</taxon>
        <taxon>Viridiplantae</taxon>
        <taxon>Streptophyta</taxon>
        <taxon>Embryophyta</taxon>
        <taxon>Tracheophyta</taxon>
        <taxon>Spermatophyta</taxon>
        <taxon>Magnoliopsida</taxon>
        <taxon>Liliopsida</taxon>
        <taxon>Poales</taxon>
        <taxon>Poaceae</taxon>
        <taxon>PACMAD clade</taxon>
        <taxon>Panicoideae</taxon>
        <taxon>Panicodae</taxon>
        <taxon>Paniceae</taxon>
        <taxon>Melinidinae</taxon>
        <taxon>Urochloa</taxon>
    </lineage>
</organism>
<dbReference type="InterPro" id="IPR053253">
    <property type="entry name" value="Sex_diff_modulator"/>
</dbReference>
<dbReference type="SMART" id="SM00343">
    <property type="entry name" value="ZnF_C2HC"/>
    <property type="match status" value="2"/>
</dbReference>
<gene>
    <name evidence="3" type="ORF">URODEC1_LOCUS39185</name>
</gene>
<name>A0ABC8Z0G6_9POAL</name>
<dbReference type="Proteomes" id="UP001497457">
    <property type="component" value="Chromosome 17b"/>
</dbReference>
<feature type="region of interest" description="Disordered" evidence="1">
    <location>
        <begin position="229"/>
        <end position="253"/>
    </location>
</feature>